<dbReference type="Proteomes" id="UP000053429">
    <property type="component" value="Unassembled WGS sequence"/>
</dbReference>
<dbReference type="Pfam" id="PF14040">
    <property type="entry name" value="DNase_NucA_NucB"/>
    <property type="match status" value="1"/>
</dbReference>
<keyword evidence="3" id="KW-1185">Reference proteome</keyword>
<evidence type="ECO:0000313" key="3">
    <source>
        <dbReference type="Proteomes" id="UP000053429"/>
    </source>
</evidence>
<evidence type="ECO:0000259" key="1">
    <source>
        <dbReference type="Pfam" id="PF14040"/>
    </source>
</evidence>
<dbReference type="EMBL" id="LMWY01000011">
    <property type="protein sequence ID" value="KUO04639.1"/>
    <property type="molecule type" value="Genomic_DNA"/>
</dbReference>
<reference evidence="2 3" key="1">
    <citation type="submission" date="2015-10" db="EMBL/GenBank/DDBJ databases">
        <title>Draft genome sequence of Streptomyces caeruleatus NRRL B-24802, type strain for the species Streptomyces caeruleatus.</title>
        <authorList>
            <person name="Ruckert C."/>
            <person name="Winkler A."/>
            <person name="Kalinowski J."/>
            <person name="Kampfer P."/>
            <person name="Glaeser S."/>
        </authorList>
    </citation>
    <scope>NUCLEOTIDE SEQUENCE [LARGE SCALE GENOMIC DNA]</scope>
    <source>
        <strain evidence="2 3">NRRL B-24802</strain>
    </source>
</reference>
<dbReference type="STRING" id="661399.AQJ67_10600"/>
<name>A0A117RR28_9ACTN</name>
<feature type="domain" description="Deoxyribonuclease NucA/NucB" evidence="1">
    <location>
        <begin position="223"/>
        <end position="307"/>
    </location>
</feature>
<organism evidence="2 3">
    <name type="scientific">Streptomyces caeruleatus</name>
    <dbReference type="NCBI Taxonomy" id="661399"/>
    <lineage>
        <taxon>Bacteria</taxon>
        <taxon>Bacillati</taxon>
        <taxon>Actinomycetota</taxon>
        <taxon>Actinomycetes</taxon>
        <taxon>Kitasatosporales</taxon>
        <taxon>Streptomycetaceae</taxon>
        <taxon>Streptomyces</taxon>
    </lineage>
</organism>
<evidence type="ECO:0000313" key="2">
    <source>
        <dbReference type="EMBL" id="KUO04639.1"/>
    </source>
</evidence>
<dbReference type="AlphaFoldDB" id="A0A117RR28"/>
<comment type="caution">
    <text evidence="2">The sequence shown here is derived from an EMBL/GenBank/DDBJ whole genome shotgun (WGS) entry which is preliminary data.</text>
</comment>
<protein>
    <recommendedName>
        <fullName evidence="1">Deoxyribonuclease NucA/NucB domain-containing protein</fullName>
    </recommendedName>
</protein>
<sequence>MSFCRWGYNTATKLDGQGRIEGQVRFRETEVGTGSGQIRDATIEVHTDQVTASGVFNDSALMSFEVKQAGWPSAAACKVTDTSSNPFTTTVGDWRDEYIAYGLVSARGTGRGVDDRATCVYQHNWKVTGGGRTTPWSDGPDSGIRFDSSKSLGSNFYDAGVVFDRAIPQFSYNTQEADTKGVANHIADALYRPESTYPTKAGKVIPGDIHAGLPPLHRNWANYDDAAAEVARKNRNAKDAACRGLNRPDDTHQCDEFPFASTQEGAGKGDGNFSVRYVPGAENEQAGRELGNWYGTDRILHSDAYMIYVHSGAG</sequence>
<dbReference type="InterPro" id="IPR029476">
    <property type="entry name" value="DNase_NucA_NucB"/>
</dbReference>
<gene>
    <name evidence="2" type="ORF">AQJ67_10600</name>
</gene>
<proteinExistence type="predicted"/>
<accession>A0A117RR28</accession>